<dbReference type="Pfam" id="PF25919">
    <property type="entry name" value="BSH_CusB"/>
    <property type="match status" value="1"/>
</dbReference>
<feature type="domain" description="CusB-like beta-barrel" evidence="7">
    <location>
        <begin position="262"/>
        <end position="338"/>
    </location>
</feature>
<evidence type="ECO:0000256" key="1">
    <source>
        <dbReference type="ARBA" id="ARBA00009477"/>
    </source>
</evidence>
<dbReference type="PANTHER" id="PTHR30097:SF15">
    <property type="entry name" value="CATION EFFLUX SYSTEM PROTEIN CUSB"/>
    <property type="match status" value="1"/>
</dbReference>
<dbReference type="GO" id="GO:0046914">
    <property type="term" value="F:transition metal ion binding"/>
    <property type="evidence" value="ECO:0007669"/>
    <property type="project" value="TreeGrafter"/>
</dbReference>
<accession>A0A3B1CKM9</accession>
<feature type="region of interest" description="Disordered" evidence="3">
    <location>
        <begin position="29"/>
        <end position="51"/>
    </location>
</feature>
<comment type="similarity">
    <text evidence="1">Belongs to the membrane fusion protein (MFP) (TC 8.A.1) family.</text>
</comment>
<dbReference type="InterPro" id="IPR058792">
    <property type="entry name" value="Beta-barrel_RND_2"/>
</dbReference>
<dbReference type="GO" id="GO:0030288">
    <property type="term" value="C:outer membrane-bounded periplasmic space"/>
    <property type="evidence" value="ECO:0007669"/>
    <property type="project" value="TreeGrafter"/>
</dbReference>
<evidence type="ECO:0000256" key="3">
    <source>
        <dbReference type="SAM" id="MobiDB-lite"/>
    </source>
</evidence>
<dbReference type="PANTHER" id="PTHR30097">
    <property type="entry name" value="CATION EFFLUX SYSTEM PROTEIN CUSB"/>
    <property type="match status" value="1"/>
</dbReference>
<dbReference type="InterPro" id="IPR058791">
    <property type="entry name" value="3HB_CusB"/>
</dbReference>
<feature type="compositionally biased region" description="Low complexity" evidence="3">
    <location>
        <begin position="29"/>
        <end position="41"/>
    </location>
</feature>
<dbReference type="Pfam" id="PF25954">
    <property type="entry name" value="Beta-barrel_RND_2"/>
    <property type="match status" value="1"/>
</dbReference>
<evidence type="ECO:0000259" key="7">
    <source>
        <dbReference type="Pfam" id="PF25954"/>
    </source>
</evidence>
<sequence length="532" mass="59244">MSKKILTYGLLLLVGLILGAGGYSLFQSGNSSSENGESSSEQTASGKESSKRKVLYWRAPMNPKEIYNHPGKSNMGMDLVPVYADASGESGTVSIDPVMQQDMNVKIALIKEGQLNPEIFTNGILQPDEQKEYIATTKVAGWIDKLYINYTGKKVRKGEKLVKIYSPELVAAQEEYLTALAYDRAVNNSENNSTLINNAIRKLELLDVTKDEIKRLHDTQEVTKYITLYSPISGTVIYKGIEEGAKINRGTPLLKIADLSNLWILADIYEYEASKVKLGLTGKVTFDYLPGKSYTGKISFIYPTLDTKTRTLKVRFDLPNRNGELKPGMFANVDIKTESDGTFPLVPEQAVLRSGKQNTVIIALGEGRFKPAQIELGEYANGFYQVLGGISANTKIVTSAQFLIDSESNLRASVEMFNGADDSSETSETDMSNMDMSKDETTDNSQMDMSKDETDHSKMDMSKKDESEVIRKGVIDVESIDKNKDGILYQDIMDWNVISDKEGECPLCGMQFRKMTIEQVKKNLKEHGFEYK</sequence>
<dbReference type="NCBIfam" id="TIGR01730">
    <property type="entry name" value="RND_mfp"/>
    <property type="match status" value="1"/>
</dbReference>
<evidence type="ECO:0000259" key="4">
    <source>
        <dbReference type="Pfam" id="PF19335"/>
    </source>
</evidence>
<feature type="domain" description="Heavy metal binding" evidence="4">
    <location>
        <begin position="493"/>
        <end position="513"/>
    </location>
</feature>
<dbReference type="FunFam" id="2.40.30.170:FF:000010">
    <property type="entry name" value="Efflux RND transporter periplasmic adaptor subunit"/>
    <property type="match status" value="1"/>
</dbReference>
<dbReference type="GO" id="GO:0060003">
    <property type="term" value="P:copper ion export"/>
    <property type="evidence" value="ECO:0007669"/>
    <property type="project" value="TreeGrafter"/>
</dbReference>
<name>A0A3B1CKM9_9ZZZZ</name>
<dbReference type="InterPro" id="IPR045800">
    <property type="entry name" value="HMBD"/>
</dbReference>
<keyword evidence="2" id="KW-0813">Transport</keyword>
<dbReference type="SUPFAM" id="SSF111369">
    <property type="entry name" value="HlyD-like secretion proteins"/>
    <property type="match status" value="1"/>
</dbReference>
<feature type="domain" description="CusB-like barrel-sandwich hybrid" evidence="6">
    <location>
        <begin position="137"/>
        <end position="257"/>
    </location>
</feature>
<dbReference type="GO" id="GO:0022857">
    <property type="term" value="F:transmembrane transporter activity"/>
    <property type="evidence" value="ECO:0007669"/>
    <property type="project" value="InterPro"/>
</dbReference>
<feature type="domain" description="Heavy metal binding" evidence="4">
    <location>
        <begin position="57"/>
        <end position="82"/>
    </location>
</feature>
<feature type="region of interest" description="Disordered" evidence="3">
    <location>
        <begin position="418"/>
        <end position="465"/>
    </location>
</feature>
<dbReference type="Pfam" id="PF19335">
    <property type="entry name" value="HMBD"/>
    <property type="match status" value="2"/>
</dbReference>
<evidence type="ECO:0000256" key="2">
    <source>
        <dbReference type="ARBA" id="ARBA00022448"/>
    </source>
</evidence>
<dbReference type="AlphaFoldDB" id="A0A3B1CKM9"/>
<reference evidence="8" key="1">
    <citation type="submission" date="2018-06" db="EMBL/GenBank/DDBJ databases">
        <authorList>
            <person name="Zhirakovskaya E."/>
        </authorList>
    </citation>
    <scope>NUCLEOTIDE SEQUENCE</scope>
</reference>
<dbReference type="Pfam" id="PF25869">
    <property type="entry name" value="3HB_CusB"/>
    <property type="match status" value="1"/>
</dbReference>
<feature type="domain" description="CusB-like three alpha-helical bundle" evidence="5">
    <location>
        <begin position="168"/>
        <end position="222"/>
    </location>
</feature>
<dbReference type="GO" id="GO:0015679">
    <property type="term" value="P:plasma membrane copper ion transport"/>
    <property type="evidence" value="ECO:0007669"/>
    <property type="project" value="TreeGrafter"/>
</dbReference>
<dbReference type="InterPro" id="IPR051909">
    <property type="entry name" value="MFP_Cation_Efflux"/>
</dbReference>
<proteinExistence type="inferred from homology"/>
<dbReference type="EMBL" id="UOGD01000139">
    <property type="protein sequence ID" value="VAX19425.1"/>
    <property type="molecule type" value="Genomic_DNA"/>
</dbReference>
<dbReference type="InterPro" id="IPR006143">
    <property type="entry name" value="RND_pump_MFP"/>
</dbReference>
<feature type="compositionally biased region" description="Basic and acidic residues" evidence="3">
    <location>
        <begin position="449"/>
        <end position="465"/>
    </location>
</feature>
<evidence type="ECO:0000313" key="8">
    <source>
        <dbReference type="EMBL" id="VAX19425.1"/>
    </source>
</evidence>
<evidence type="ECO:0000259" key="6">
    <source>
        <dbReference type="Pfam" id="PF25919"/>
    </source>
</evidence>
<dbReference type="GO" id="GO:0016020">
    <property type="term" value="C:membrane"/>
    <property type="evidence" value="ECO:0007669"/>
    <property type="project" value="InterPro"/>
</dbReference>
<evidence type="ECO:0000259" key="5">
    <source>
        <dbReference type="Pfam" id="PF25869"/>
    </source>
</evidence>
<dbReference type="Gene3D" id="2.40.420.20">
    <property type="match status" value="1"/>
</dbReference>
<protein>
    <submittedName>
        <fullName evidence="8">Probable Co/Zn/Cd efflux system membrane fusion protein</fullName>
    </submittedName>
</protein>
<dbReference type="InterPro" id="IPR058790">
    <property type="entry name" value="BSH_CusB"/>
</dbReference>
<organism evidence="8">
    <name type="scientific">hydrothermal vent metagenome</name>
    <dbReference type="NCBI Taxonomy" id="652676"/>
    <lineage>
        <taxon>unclassified sequences</taxon>
        <taxon>metagenomes</taxon>
        <taxon>ecological metagenomes</taxon>
    </lineage>
</organism>
<gene>
    <name evidence="8" type="ORF">MNBD_IGNAVI01-3204</name>
</gene>
<dbReference type="Gene3D" id="2.40.30.170">
    <property type="match status" value="1"/>
</dbReference>